<gene>
    <name evidence="1" type="ORF">K6Y31_14530</name>
</gene>
<reference evidence="1 2" key="1">
    <citation type="journal article" date="2022" name="Environ. Microbiol. Rep.">
        <title>Eco-phylogenetic analyses reveal divergent evolution of vitamin B12 metabolism in the marine bacterial family 'Psychromonadaceae'.</title>
        <authorList>
            <person name="Jin X."/>
            <person name="Yang Y."/>
            <person name="Cao H."/>
            <person name="Gao B."/>
            <person name="Zhao Z."/>
        </authorList>
    </citation>
    <scope>NUCLEOTIDE SEQUENCE [LARGE SCALE GENOMIC DNA]</scope>
    <source>
        <strain evidence="1 2">MKS20</strain>
    </source>
</reference>
<proteinExistence type="predicted"/>
<dbReference type="Proteomes" id="UP001201273">
    <property type="component" value="Unassembled WGS sequence"/>
</dbReference>
<dbReference type="InterPro" id="IPR036641">
    <property type="entry name" value="HPT_dom_sf"/>
</dbReference>
<name>A0ABS8WAG1_9GAMM</name>
<accession>A0ABS8WAG1</accession>
<evidence type="ECO:0000313" key="2">
    <source>
        <dbReference type="Proteomes" id="UP001201273"/>
    </source>
</evidence>
<dbReference type="RefSeq" id="WP_233053689.1">
    <property type="nucleotide sequence ID" value="NZ_JAIMJA010000015.1"/>
</dbReference>
<keyword evidence="2" id="KW-1185">Reference proteome</keyword>
<dbReference type="Gene3D" id="1.20.120.160">
    <property type="entry name" value="HPT domain"/>
    <property type="match status" value="1"/>
</dbReference>
<evidence type="ECO:0000313" key="1">
    <source>
        <dbReference type="EMBL" id="MCE2596026.1"/>
    </source>
</evidence>
<evidence type="ECO:0008006" key="3">
    <source>
        <dbReference type="Google" id="ProtNLM"/>
    </source>
</evidence>
<comment type="caution">
    <text evidence="1">The sequence shown here is derived from an EMBL/GenBank/DDBJ whole genome shotgun (WGS) entry which is preliminary data.</text>
</comment>
<organism evidence="1 2">
    <name type="scientific">Motilimonas cestriensis</name>
    <dbReference type="NCBI Taxonomy" id="2742685"/>
    <lineage>
        <taxon>Bacteria</taxon>
        <taxon>Pseudomonadati</taxon>
        <taxon>Pseudomonadota</taxon>
        <taxon>Gammaproteobacteria</taxon>
        <taxon>Alteromonadales</taxon>
        <taxon>Alteromonadales genera incertae sedis</taxon>
        <taxon>Motilimonas</taxon>
    </lineage>
</organism>
<protein>
    <recommendedName>
        <fullName evidence="3">HPt domain-containing protein</fullName>
    </recommendedName>
</protein>
<dbReference type="SUPFAM" id="SSF47226">
    <property type="entry name" value="Histidine-containing phosphotransfer domain, HPT domain"/>
    <property type="match status" value="1"/>
</dbReference>
<sequence length="105" mass="11782">MSFIVLDVAVLEFKLSNQALRQQLLQDYLCHAAADLEALAGAYRSQNITAIKQQLMILQGTASLVCAKPLERALSAFKQQQNEQTWSDIESLQLRLNEEINAYLA</sequence>
<dbReference type="EMBL" id="JAIMJA010000015">
    <property type="protein sequence ID" value="MCE2596026.1"/>
    <property type="molecule type" value="Genomic_DNA"/>
</dbReference>